<feature type="compositionally biased region" description="Basic and acidic residues" evidence="1">
    <location>
        <begin position="36"/>
        <end position="49"/>
    </location>
</feature>
<feature type="domain" description="Replication-associated protein ORF2/G2P" evidence="2">
    <location>
        <begin position="113"/>
        <end position="224"/>
    </location>
</feature>
<dbReference type="Pfam" id="PF23343">
    <property type="entry name" value="REP_ORF2-G2P"/>
    <property type="match status" value="1"/>
</dbReference>
<organism evidence="3 4">
    <name type="scientific">Salinibacter ruber</name>
    <dbReference type="NCBI Taxonomy" id="146919"/>
    <lineage>
        <taxon>Bacteria</taxon>
        <taxon>Pseudomonadati</taxon>
        <taxon>Rhodothermota</taxon>
        <taxon>Rhodothermia</taxon>
        <taxon>Rhodothermales</taxon>
        <taxon>Salinibacteraceae</taxon>
        <taxon>Salinibacter</taxon>
    </lineage>
</organism>
<feature type="region of interest" description="Disordered" evidence="1">
    <location>
        <begin position="1"/>
        <end position="68"/>
    </location>
</feature>
<evidence type="ECO:0000313" key="3">
    <source>
        <dbReference type="EMBL" id="MCS4038356.1"/>
    </source>
</evidence>
<evidence type="ECO:0000256" key="1">
    <source>
        <dbReference type="SAM" id="MobiDB-lite"/>
    </source>
</evidence>
<dbReference type="RefSeq" id="WP_259091498.1">
    <property type="nucleotide sequence ID" value="NZ_JANUBF010000066.1"/>
</dbReference>
<dbReference type="AlphaFoldDB" id="A0A9X2UNR6"/>
<evidence type="ECO:0000259" key="2">
    <source>
        <dbReference type="Pfam" id="PF23343"/>
    </source>
</evidence>
<reference evidence="3" key="1">
    <citation type="submission" date="2022-08" db="EMBL/GenBank/DDBJ databases">
        <title>Genomic Encyclopedia of Type Strains, Phase V (KMG-V): Genome sequencing to study the core and pangenomes of soil and plant-associated prokaryotes.</title>
        <authorList>
            <person name="Whitman W."/>
        </authorList>
    </citation>
    <scope>NUCLEOTIDE SEQUENCE</scope>
    <source>
        <strain evidence="3">SP3012</strain>
    </source>
</reference>
<evidence type="ECO:0000313" key="4">
    <source>
        <dbReference type="Proteomes" id="UP001155040"/>
    </source>
</evidence>
<dbReference type="EMBL" id="JANUBF010000066">
    <property type="protein sequence ID" value="MCS4038356.1"/>
    <property type="molecule type" value="Genomic_DNA"/>
</dbReference>
<name>A0A9X2UNR6_9BACT</name>
<dbReference type="Proteomes" id="UP001155040">
    <property type="component" value="Unassembled WGS sequence"/>
</dbReference>
<proteinExistence type="predicted"/>
<accession>A0A9X2UNR6</accession>
<dbReference type="InterPro" id="IPR056906">
    <property type="entry name" value="ORF2/G2P_dom"/>
</dbReference>
<gene>
    <name evidence="3" type="ORF">GGQ01_003448</name>
</gene>
<comment type="caution">
    <text evidence="3">The sequence shown here is derived from an EMBL/GenBank/DDBJ whole genome shotgun (WGS) entry which is preliminary data.</text>
</comment>
<sequence length="313" mass="35874">MDKNISEGGGVSKTPLFETDTSEEDRGPVSSFLDRPALDDAHIRMRPEGRQIVVDKGSESKEVDSDDRDLASAMAGETSGDPVAESTISGFSEDSRRRLRSRLHSLRRDAGGLFLTLTYQHCDPTPEKAKRDLDTFWKRLKRRFPDASAVWKMEPHTEDENRGVPHFHLMVFGVSFIPVQWLSKTWHDVTEEQDYAHEKSCVDLEPFVNEDGKLQSYLTKYMEETYDEWPEAEENGPWAETGRWWGCLSRKHLPWARWEETPVYLSEKEATHIISALVDEWDLDLPEGVTPPSLTINTRGDPQERLDALLDQL</sequence>
<protein>
    <recommendedName>
        <fullName evidence="2">Replication-associated protein ORF2/G2P domain-containing protein</fullName>
    </recommendedName>
</protein>